<evidence type="ECO:0000256" key="2">
    <source>
        <dbReference type="SAM" id="Phobius"/>
    </source>
</evidence>
<name>A0A329M1W3_9BACL</name>
<keyword evidence="2" id="KW-0472">Membrane</keyword>
<feature type="region of interest" description="Disordered" evidence="1">
    <location>
        <begin position="1"/>
        <end position="20"/>
    </location>
</feature>
<dbReference type="OrthoDB" id="6502305at2"/>
<keyword evidence="2" id="KW-1133">Transmembrane helix</keyword>
<dbReference type="RefSeq" id="WP_113035513.1">
    <property type="nucleotide sequence ID" value="NZ_QMFB01000032.1"/>
</dbReference>
<gene>
    <name evidence="3" type="ORF">DQG23_34125</name>
</gene>
<comment type="caution">
    <text evidence="3">The sequence shown here is derived from an EMBL/GenBank/DDBJ whole genome shotgun (WGS) entry which is preliminary data.</text>
</comment>
<evidence type="ECO:0000313" key="3">
    <source>
        <dbReference type="EMBL" id="RAV12623.1"/>
    </source>
</evidence>
<feature type="transmembrane region" description="Helical" evidence="2">
    <location>
        <begin position="27"/>
        <end position="48"/>
    </location>
</feature>
<dbReference type="PROSITE" id="PS51318">
    <property type="entry name" value="TAT"/>
    <property type="match status" value="1"/>
</dbReference>
<dbReference type="SUPFAM" id="SSF101898">
    <property type="entry name" value="NHL repeat"/>
    <property type="match status" value="1"/>
</dbReference>
<dbReference type="Proteomes" id="UP000250369">
    <property type="component" value="Unassembled WGS sequence"/>
</dbReference>
<dbReference type="AlphaFoldDB" id="A0A329M1W3"/>
<organism evidence="3 4">
    <name type="scientific">Paenibacillus contaminans</name>
    <dbReference type="NCBI Taxonomy" id="450362"/>
    <lineage>
        <taxon>Bacteria</taxon>
        <taxon>Bacillati</taxon>
        <taxon>Bacillota</taxon>
        <taxon>Bacilli</taxon>
        <taxon>Bacillales</taxon>
        <taxon>Paenibacillaceae</taxon>
        <taxon>Paenibacillus</taxon>
    </lineage>
</organism>
<evidence type="ECO:0000256" key="1">
    <source>
        <dbReference type="SAM" id="MobiDB-lite"/>
    </source>
</evidence>
<evidence type="ECO:0000313" key="4">
    <source>
        <dbReference type="Proteomes" id="UP000250369"/>
    </source>
</evidence>
<dbReference type="InterPro" id="IPR006311">
    <property type="entry name" value="TAT_signal"/>
</dbReference>
<dbReference type="EMBL" id="QMFB01000032">
    <property type="protein sequence ID" value="RAV12623.1"/>
    <property type="molecule type" value="Genomic_DNA"/>
</dbReference>
<keyword evidence="2" id="KW-0812">Transmembrane</keyword>
<proteinExistence type="predicted"/>
<keyword evidence="4" id="KW-1185">Reference proteome</keyword>
<protein>
    <submittedName>
        <fullName evidence="3">Uncharacterized protein</fullName>
    </submittedName>
</protein>
<accession>A0A329M1W3</accession>
<reference evidence="3 4" key="1">
    <citation type="journal article" date="2009" name="Int. J. Syst. Evol. Microbiol.">
        <title>Paenibacillus contaminans sp. nov., isolated from a contaminated laboratory plate.</title>
        <authorList>
            <person name="Chou J.H."/>
            <person name="Lee J.H."/>
            <person name="Lin M.C."/>
            <person name="Chang P.S."/>
            <person name="Arun A.B."/>
            <person name="Young C.C."/>
            <person name="Chen W.M."/>
        </authorList>
    </citation>
    <scope>NUCLEOTIDE SEQUENCE [LARGE SCALE GENOMIC DNA]</scope>
    <source>
        <strain evidence="3 4">CKOBP-6</strain>
    </source>
</reference>
<sequence>MTKETKTELTEPQEMDQGNGMISRRKLLASLGMAGAALATTGIVNGALTKAYADPVDNRTKVKDLMTNHYVVVTTIAELRANLSPDAEVVYFVKDMGEEGHFYYDAADTASPDDGKNVLVSSSGARFKRIYDARRLGEMLTDNGLYEYDRVKPVPPDGQLANEAEVIIPYKGTLYCLFKGSYSLLDQSYICVVRPDGEGSIKVVSRMDIGVGADARAMAIHNDDVFVFVGNKIKVYRIIDTGLQFKLEYTRKLKSDGFVQTCCIINGRLYAPNWGWGTIEKYDLVNGVPSNEASFNIGAVGNASIVSNGSIHYLITWTPENNITRLDIDGYGNVYNRGTFTIPGIYAPRYATIHNGVMTVGGYGTIAGQTVALDISSGTPVKIGAYINMPTHVRVGDYLIGWAADQKPAYESTYQKLVRVRMSDGAVEVLSDRALLYPVLYKETVYGFLAGQDGTSGAHAGDSQLGQEIACYSTNALKKGIQIPTDAPDYTYTDTIRYMNIKNYDEDEVIARFKNFSPNSLGWLKVKLSYAIVNNQNVPGQTIVQESVYQAFKHSTGDWQMALPKFDLRQPQAGELAVTLDFKVSGPDAYVAVSGDLTNALINLSIQFDVTDKYMGSFHIV</sequence>